<dbReference type="EMBL" id="BOPG01000124">
    <property type="protein sequence ID" value="GIJ64650.1"/>
    <property type="molecule type" value="Genomic_DNA"/>
</dbReference>
<evidence type="ECO:0000256" key="3">
    <source>
        <dbReference type="ARBA" id="ARBA00013368"/>
    </source>
</evidence>
<gene>
    <name evidence="6" type="primary">sbcC</name>
    <name evidence="6" type="ORF">Vau01_121660</name>
</gene>
<organism evidence="6 7">
    <name type="scientific">Virgisporangium aurantiacum</name>
    <dbReference type="NCBI Taxonomy" id="175570"/>
    <lineage>
        <taxon>Bacteria</taxon>
        <taxon>Bacillati</taxon>
        <taxon>Actinomycetota</taxon>
        <taxon>Actinomycetes</taxon>
        <taxon>Micromonosporales</taxon>
        <taxon>Micromonosporaceae</taxon>
        <taxon>Virgisporangium</taxon>
    </lineage>
</organism>
<name>A0A8J3ZMF4_9ACTN</name>
<feature type="domain" description="Rad50/SbcC-type AAA" evidence="5">
    <location>
        <begin position="6"/>
        <end position="162"/>
    </location>
</feature>
<dbReference type="Gene3D" id="3.40.50.300">
    <property type="entry name" value="P-loop containing nucleotide triphosphate hydrolases"/>
    <property type="match status" value="2"/>
</dbReference>
<evidence type="ECO:0000313" key="6">
    <source>
        <dbReference type="EMBL" id="GIJ64650.1"/>
    </source>
</evidence>
<dbReference type="Proteomes" id="UP000612585">
    <property type="component" value="Unassembled WGS sequence"/>
</dbReference>
<comment type="similarity">
    <text evidence="1">Belongs to the SMC family. SbcC subfamily.</text>
</comment>
<dbReference type="GO" id="GO:0006302">
    <property type="term" value="P:double-strand break repair"/>
    <property type="evidence" value="ECO:0007669"/>
    <property type="project" value="InterPro"/>
</dbReference>
<dbReference type="RefSeq" id="WP_204013804.1">
    <property type="nucleotide sequence ID" value="NZ_BOPG01000124.1"/>
</dbReference>
<feature type="coiled-coil region" evidence="4">
    <location>
        <begin position="363"/>
        <end position="442"/>
    </location>
</feature>
<dbReference type="SUPFAM" id="SSF52540">
    <property type="entry name" value="P-loop containing nucleoside triphosphate hydrolases"/>
    <property type="match status" value="1"/>
</dbReference>
<reference evidence="6" key="1">
    <citation type="submission" date="2021-01" db="EMBL/GenBank/DDBJ databases">
        <title>Whole genome shotgun sequence of Virgisporangium aurantiacum NBRC 16421.</title>
        <authorList>
            <person name="Komaki H."/>
            <person name="Tamura T."/>
        </authorList>
    </citation>
    <scope>NUCLEOTIDE SEQUENCE</scope>
    <source>
        <strain evidence="6">NBRC 16421</strain>
    </source>
</reference>
<evidence type="ECO:0000256" key="4">
    <source>
        <dbReference type="SAM" id="Coils"/>
    </source>
</evidence>
<comment type="subunit">
    <text evidence="2">Heterodimer of SbcC and SbcD.</text>
</comment>
<dbReference type="Pfam" id="PF13476">
    <property type="entry name" value="AAA_23"/>
    <property type="match status" value="1"/>
</dbReference>
<sequence>MRPLELTFAGLRSYVEPQTIDFTGKTFIAILGDTGSGKSTVLDAMCYGLYNRCSWYGGSVSDLIAHSGDGTLRVAFTFRADNTTWRVERSTGAHGAAVHRLTDLDADAVVATGAGAVTAQVRRIIGLDYDTFLRSVILPQGRFQELLRMRDRDRTGILKSLLGLDQLGTVREHALTLHSRLVRRLGEYRERRATFLPDPAATIREATELQRAAHERLGLLQAAQHAVAKAAEAASTARVRRACLDEARTRLTDATPANVTAKYQVLVAAASDIAIRREQVDRERHTLDQEARRLQAELDHADAEDTGVEKTASAVSTLNHLAEQVPQLDAQAERLEKEQSEVRIRKAMLDGSRKEVTNRKEAAANAKQALDGAAGRVSKAEEELRVATSALAAFRQATDAAHQAEENLTACRDDVAELKVLVERASAETREAEHAVEAAEAEDARARRLHAAAVAADGCRTGDPCPVCQRELPEDFAAPSNDATRAASTALKAAQKAARRAATKEASATERAQIAENQTLAAAINEVETTTITLDQALLDVRAVLGDVDLNAPVEQLLHHNSTAVQSAAIEHTAAKIAHGEAHDEYTRADSQLPVLENEQARRQAVYEEARADLEATVVRLNRAARAVPRAFRPIHGLQLTDITHQRHRAQQRQGELKQICDGLSDARSRLAELQIASGALDTEINAHITRPATDLRRQLDTLADRVADAGILLDTARHALRLTDISLVDEAAWAASLVERTAELIATAREQAEAALAAVDEAEQAAKQARLGCQADDDEHLERLVRAASTSEHNASHDLKRATAHQPLAAELDHRIQAAEPTVTALGDLAALLTDGKFIANAVRQRQLALLGAASKTLLAISGGKFGFAENFRIIDTGIGRARDVKTLSGGETFQASLALALAVVELASRASGRVDSLFLDEGFGSLDSSVLQDALNALAAHSTAGRLVTIISHMRSIAEITDHVLVVERTFRGSQAHWADPEEREQIVNDDLNRGLLS</sequence>
<dbReference type="PANTHER" id="PTHR32114:SF2">
    <property type="entry name" value="ABC TRANSPORTER ABCH.3"/>
    <property type="match status" value="1"/>
</dbReference>
<dbReference type="InterPro" id="IPR027417">
    <property type="entry name" value="P-loop_NTPase"/>
</dbReference>
<keyword evidence="7" id="KW-1185">Reference proteome</keyword>
<keyword evidence="4" id="KW-0175">Coiled coil</keyword>
<dbReference type="PANTHER" id="PTHR32114">
    <property type="entry name" value="ABC TRANSPORTER ABCH.3"/>
    <property type="match status" value="1"/>
</dbReference>
<evidence type="ECO:0000313" key="7">
    <source>
        <dbReference type="Proteomes" id="UP000612585"/>
    </source>
</evidence>
<dbReference type="InterPro" id="IPR038729">
    <property type="entry name" value="Rad50/SbcC_AAA"/>
</dbReference>
<accession>A0A8J3ZMF4</accession>
<comment type="caution">
    <text evidence="6">The sequence shown here is derived from an EMBL/GenBank/DDBJ whole genome shotgun (WGS) entry which is preliminary data.</text>
</comment>
<dbReference type="GO" id="GO:0016887">
    <property type="term" value="F:ATP hydrolysis activity"/>
    <property type="evidence" value="ECO:0007669"/>
    <property type="project" value="InterPro"/>
</dbReference>
<feature type="coiled-coil region" evidence="4">
    <location>
        <begin position="277"/>
        <end position="338"/>
    </location>
</feature>
<dbReference type="Gene3D" id="1.10.287.1490">
    <property type="match status" value="1"/>
</dbReference>
<evidence type="ECO:0000259" key="5">
    <source>
        <dbReference type="Pfam" id="PF13476"/>
    </source>
</evidence>
<protein>
    <recommendedName>
        <fullName evidence="3">Nuclease SbcCD subunit C</fullName>
    </recommendedName>
</protein>
<dbReference type="AlphaFoldDB" id="A0A8J3ZMF4"/>
<evidence type="ECO:0000256" key="2">
    <source>
        <dbReference type="ARBA" id="ARBA00011322"/>
    </source>
</evidence>
<proteinExistence type="inferred from homology"/>
<evidence type="ECO:0000256" key="1">
    <source>
        <dbReference type="ARBA" id="ARBA00006930"/>
    </source>
</evidence>
<dbReference type="Pfam" id="PF13558">
    <property type="entry name" value="SbcC_Walker_B"/>
    <property type="match status" value="1"/>
</dbReference>